<evidence type="ECO:0008006" key="3">
    <source>
        <dbReference type="Google" id="ProtNLM"/>
    </source>
</evidence>
<dbReference type="InterPro" id="IPR036691">
    <property type="entry name" value="Endo/exonu/phosph_ase_sf"/>
</dbReference>
<sequence>MGFFSFELMKTFLFWNLNKKPLIDNIVSLTQFYDIDVLMFCEWNIVIADLLNALNADGKGSYYYIPGNCEKIKIFTKFPNEFIKPIFESDRLTIRHVTLPGSDSILLAVIHFVDKYNWDENSQNAECYNLAETIKETELRLGHSRTVLVGDLNMNPFQAGVIMANGLHAVMTKKIASSMSRKVQQKEYKFFYNPM</sequence>
<dbReference type="STRING" id="43989.cce_2443"/>
<dbReference type="SUPFAM" id="SSF56219">
    <property type="entry name" value="DNase I-like"/>
    <property type="match status" value="1"/>
</dbReference>
<dbReference type="Gene3D" id="3.60.10.10">
    <property type="entry name" value="Endonuclease/exonuclease/phosphatase"/>
    <property type="match status" value="1"/>
</dbReference>
<dbReference type="HOGENOM" id="CLU_1531558_0_0_3"/>
<evidence type="ECO:0000313" key="2">
    <source>
        <dbReference type="Proteomes" id="UP000001203"/>
    </source>
</evidence>
<dbReference type="eggNOG" id="COG0708">
    <property type="taxonomic scope" value="Bacteria"/>
</dbReference>
<name>B1WRE2_CROS5</name>
<dbReference type="KEGG" id="cyt:cce_2443"/>
<accession>B1WRE2</accession>
<protein>
    <recommendedName>
        <fullName evidence="3">Endonuclease/exonuclease/phosphatase domain-containing protein</fullName>
    </recommendedName>
</protein>
<dbReference type="AlphaFoldDB" id="B1WRE2"/>
<gene>
    <name evidence="1" type="ordered locus">cce_2443</name>
</gene>
<evidence type="ECO:0000313" key="1">
    <source>
        <dbReference type="EMBL" id="ACB51791.1"/>
    </source>
</evidence>
<reference evidence="1 2" key="1">
    <citation type="journal article" date="2008" name="Proc. Natl. Acad. Sci. U.S.A.">
        <title>The genome of Cyanothece 51142, a unicellular diazotrophic cyanobacterium important in the marine nitrogen cycle.</title>
        <authorList>
            <person name="Welsh E.A."/>
            <person name="Liberton M."/>
            <person name="Stoeckel J."/>
            <person name="Loh T."/>
            <person name="Elvitigala T."/>
            <person name="Wang C."/>
            <person name="Wollam A."/>
            <person name="Fulton R.S."/>
            <person name="Clifton S.W."/>
            <person name="Jacobs J.M."/>
            <person name="Aurora R."/>
            <person name="Ghosh B.K."/>
            <person name="Sherman L.A."/>
            <person name="Smith R.D."/>
            <person name="Wilson R.K."/>
            <person name="Pakrasi H.B."/>
        </authorList>
    </citation>
    <scope>NUCLEOTIDE SEQUENCE [LARGE SCALE GENOMIC DNA]</scope>
    <source>
        <strain evidence="2">ATCC 51142 / BH68</strain>
    </source>
</reference>
<keyword evidence="2" id="KW-1185">Reference proteome</keyword>
<organism evidence="1 2">
    <name type="scientific">Crocosphaera subtropica (strain ATCC 51142 / BH68)</name>
    <name type="common">Cyanothece sp. (strain ATCC 51142)</name>
    <dbReference type="NCBI Taxonomy" id="43989"/>
    <lineage>
        <taxon>Bacteria</taxon>
        <taxon>Bacillati</taxon>
        <taxon>Cyanobacteriota</taxon>
        <taxon>Cyanophyceae</taxon>
        <taxon>Oscillatoriophycideae</taxon>
        <taxon>Chroococcales</taxon>
        <taxon>Aphanothecaceae</taxon>
        <taxon>Crocosphaera</taxon>
        <taxon>Crocosphaera subtropica</taxon>
    </lineage>
</organism>
<dbReference type="Proteomes" id="UP000001203">
    <property type="component" value="Chromosome circular"/>
</dbReference>
<dbReference type="EMBL" id="CP000806">
    <property type="protein sequence ID" value="ACB51791.1"/>
    <property type="molecule type" value="Genomic_DNA"/>
</dbReference>
<proteinExistence type="predicted"/>